<evidence type="ECO:0000256" key="2">
    <source>
        <dbReference type="ARBA" id="ARBA00008872"/>
    </source>
</evidence>
<protein>
    <recommendedName>
        <fullName evidence="6">Orn/DAP/Arg decarboxylase 2 N-terminal domain-containing protein</fullName>
    </recommendedName>
</protein>
<evidence type="ECO:0000256" key="3">
    <source>
        <dbReference type="ARBA" id="ARBA00022898"/>
    </source>
</evidence>
<dbReference type="InterPro" id="IPR009006">
    <property type="entry name" value="Ala_racemase/Decarboxylase_C"/>
</dbReference>
<dbReference type="SUPFAM" id="SSF51419">
    <property type="entry name" value="PLP-binding barrel"/>
    <property type="match status" value="1"/>
</dbReference>
<dbReference type="Gene3D" id="3.20.20.10">
    <property type="entry name" value="Alanine racemase"/>
    <property type="match status" value="1"/>
</dbReference>
<evidence type="ECO:0000259" key="6">
    <source>
        <dbReference type="Pfam" id="PF02784"/>
    </source>
</evidence>
<dbReference type="InterPro" id="IPR029066">
    <property type="entry name" value="PLP-binding_barrel"/>
</dbReference>
<dbReference type="InterPro" id="IPR022657">
    <property type="entry name" value="De-COase2_CS"/>
</dbReference>
<keyword evidence="4" id="KW-0456">Lyase</keyword>
<reference evidence="7 8" key="1">
    <citation type="journal article" date="2016" name="Nat. Commun.">
        <title>Thousands of microbial genomes shed light on interconnected biogeochemical processes in an aquifer system.</title>
        <authorList>
            <person name="Anantharaman K."/>
            <person name="Brown C.T."/>
            <person name="Hug L.A."/>
            <person name="Sharon I."/>
            <person name="Castelle C.J."/>
            <person name="Probst A.J."/>
            <person name="Thomas B.C."/>
            <person name="Singh A."/>
            <person name="Wilkins M.J."/>
            <person name="Karaoz U."/>
            <person name="Brodie E.L."/>
            <person name="Williams K.H."/>
            <person name="Hubbard S.S."/>
            <person name="Banfield J.F."/>
        </authorList>
    </citation>
    <scope>NUCLEOTIDE SEQUENCE [LARGE SCALE GENOMIC DNA]</scope>
</reference>
<dbReference type="PROSITE" id="PS00879">
    <property type="entry name" value="ODR_DC_2_2"/>
    <property type="match status" value="1"/>
</dbReference>
<feature type="modified residue" description="N6-(pyridoxal phosphate)lysine" evidence="5">
    <location>
        <position position="59"/>
    </location>
</feature>
<dbReference type="AlphaFoldDB" id="A0A1F5ZUD3"/>
<evidence type="ECO:0000313" key="7">
    <source>
        <dbReference type="EMBL" id="OGG15732.1"/>
    </source>
</evidence>
<evidence type="ECO:0000256" key="5">
    <source>
        <dbReference type="PIRSR" id="PIRSR600183-50"/>
    </source>
</evidence>
<dbReference type="Pfam" id="PF02784">
    <property type="entry name" value="Orn_Arg_deC_N"/>
    <property type="match status" value="1"/>
</dbReference>
<sequence length="378" mass="43070">MLFLFYKKIKKIMNISKKTLQISKKNETPFLIIDQTVLINNCNQFKKNFSNFLIYYSIKANNTNEVLKILIQEDINFEIASLGEMQKLQELNVPPDRIIFSAPTKLSRDIELAYKYGITTYTFDSLMEVEKIAKFAPKSNILGRIIVDNTGSEWPLVGKFGMTISETLDFFLHAKKIGLNPLGLSFHVGSQNLQPDSWEKALEKVHHLWEQLQKKGVHLSVINAGGGFPVHYTKDIPSVEVIASKIKKTAEKLFKDQTTFYIEPGRRMLGNAGILVASVINRTKRGEKEWLYLDTGVYHGFQETIEGFRYEVFTEKTGEDIPFVLCGPTCDSTDIIMKEVLLPDTVTLDDRLYFLSCGAYTTSYEAYNGYGYPETIIV</sequence>
<dbReference type="SUPFAM" id="SSF50621">
    <property type="entry name" value="Alanine racemase C-terminal domain-like"/>
    <property type="match status" value="1"/>
</dbReference>
<dbReference type="CDD" id="cd00622">
    <property type="entry name" value="PLPDE_III_ODC"/>
    <property type="match status" value="1"/>
</dbReference>
<name>A0A1F5ZUD3_9BACT</name>
<dbReference type="GO" id="GO:0005737">
    <property type="term" value="C:cytoplasm"/>
    <property type="evidence" value="ECO:0007669"/>
    <property type="project" value="TreeGrafter"/>
</dbReference>
<comment type="cofactor">
    <cofactor evidence="1 5">
        <name>pyridoxal 5'-phosphate</name>
        <dbReference type="ChEBI" id="CHEBI:597326"/>
    </cofactor>
</comment>
<dbReference type="Proteomes" id="UP000176923">
    <property type="component" value="Unassembled WGS sequence"/>
</dbReference>
<proteinExistence type="inferred from homology"/>
<dbReference type="GO" id="GO:0004586">
    <property type="term" value="F:ornithine decarboxylase activity"/>
    <property type="evidence" value="ECO:0007669"/>
    <property type="project" value="TreeGrafter"/>
</dbReference>
<keyword evidence="3 5" id="KW-0663">Pyridoxal phosphate</keyword>
<dbReference type="GO" id="GO:0033387">
    <property type="term" value="P:putrescine biosynthetic process from arginine, via ornithine"/>
    <property type="evidence" value="ECO:0007669"/>
    <property type="project" value="TreeGrafter"/>
</dbReference>
<evidence type="ECO:0000256" key="1">
    <source>
        <dbReference type="ARBA" id="ARBA00001933"/>
    </source>
</evidence>
<accession>A0A1F5ZUD3</accession>
<dbReference type="Gene3D" id="2.40.37.10">
    <property type="entry name" value="Lyase, Ornithine Decarboxylase, Chain A, domain 1"/>
    <property type="match status" value="1"/>
</dbReference>
<dbReference type="EMBL" id="MFJL01000019">
    <property type="protein sequence ID" value="OGG15732.1"/>
    <property type="molecule type" value="Genomic_DNA"/>
</dbReference>
<evidence type="ECO:0000313" key="8">
    <source>
        <dbReference type="Proteomes" id="UP000176923"/>
    </source>
</evidence>
<comment type="caution">
    <text evidence="7">The sequence shown here is derived from an EMBL/GenBank/DDBJ whole genome shotgun (WGS) entry which is preliminary data.</text>
</comment>
<evidence type="ECO:0000256" key="4">
    <source>
        <dbReference type="ARBA" id="ARBA00023239"/>
    </source>
</evidence>
<organism evidence="7 8">
    <name type="scientific">Candidatus Gottesmanbacteria bacterium RIFCSPHIGHO2_02_FULL_39_11</name>
    <dbReference type="NCBI Taxonomy" id="1798382"/>
    <lineage>
        <taxon>Bacteria</taxon>
        <taxon>Candidatus Gottesmaniibacteriota</taxon>
    </lineage>
</organism>
<feature type="active site" description="Proton donor" evidence="5">
    <location>
        <position position="330"/>
    </location>
</feature>
<dbReference type="PRINTS" id="PR01182">
    <property type="entry name" value="ORNDCRBXLASE"/>
</dbReference>
<dbReference type="InterPro" id="IPR002433">
    <property type="entry name" value="Orn_de-COase"/>
</dbReference>
<dbReference type="FunFam" id="3.20.20.10:FF:000008">
    <property type="entry name" value="Ornithine decarboxylase"/>
    <property type="match status" value="1"/>
</dbReference>
<feature type="domain" description="Orn/DAP/Arg decarboxylase 2 N-terminal" evidence="6">
    <location>
        <begin position="39"/>
        <end position="268"/>
    </location>
</feature>
<dbReference type="PANTHER" id="PTHR11482:SF6">
    <property type="entry name" value="ORNITHINE DECARBOXYLASE 1-RELATED"/>
    <property type="match status" value="1"/>
</dbReference>
<dbReference type="PRINTS" id="PR01179">
    <property type="entry name" value="ODADCRBXLASE"/>
</dbReference>
<dbReference type="InterPro" id="IPR000183">
    <property type="entry name" value="Orn/DAP/Arg_de-COase"/>
</dbReference>
<comment type="similarity">
    <text evidence="2">Belongs to the Orn/Lys/Arg decarboxylase class-II family.</text>
</comment>
<gene>
    <name evidence="7" type="ORF">A3D77_01765</name>
</gene>
<dbReference type="PANTHER" id="PTHR11482">
    <property type="entry name" value="ARGININE/DIAMINOPIMELATE/ORNITHINE DECARBOXYLASE"/>
    <property type="match status" value="1"/>
</dbReference>
<dbReference type="InterPro" id="IPR022644">
    <property type="entry name" value="De-COase2_N"/>
</dbReference>
<dbReference type="STRING" id="1798382.A3D77_01765"/>